<organism evidence="4 5">
    <name type="scientific">Steinernema carpocapsae</name>
    <name type="common">Entomopathogenic nematode</name>
    <dbReference type="NCBI Taxonomy" id="34508"/>
    <lineage>
        <taxon>Eukaryota</taxon>
        <taxon>Metazoa</taxon>
        <taxon>Ecdysozoa</taxon>
        <taxon>Nematoda</taxon>
        <taxon>Chromadorea</taxon>
        <taxon>Rhabditida</taxon>
        <taxon>Tylenchina</taxon>
        <taxon>Panagrolaimomorpha</taxon>
        <taxon>Strongyloidoidea</taxon>
        <taxon>Steinernematidae</taxon>
        <taxon>Steinernema</taxon>
    </lineage>
</organism>
<dbReference type="Proteomes" id="UP000298663">
    <property type="component" value="Unassembled WGS sequence"/>
</dbReference>
<feature type="region of interest" description="Disordered" evidence="1">
    <location>
        <begin position="515"/>
        <end position="552"/>
    </location>
</feature>
<keyword evidence="2" id="KW-0812">Transmembrane</keyword>
<protein>
    <recommendedName>
        <fullName evidence="3">Carboxylesterase type B domain-containing protein</fullName>
    </recommendedName>
</protein>
<dbReference type="Pfam" id="PF00135">
    <property type="entry name" value="COesterase"/>
    <property type="match status" value="1"/>
</dbReference>
<dbReference type="PANTHER" id="PTHR45580:SF6">
    <property type="entry name" value="CARBOXYLESTERASE TYPE B DOMAIN-CONTAINING PROTEIN"/>
    <property type="match status" value="1"/>
</dbReference>
<dbReference type="EMBL" id="AZBU02000004">
    <property type="protein sequence ID" value="TKR80805.1"/>
    <property type="molecule type" value="Genomic_DNA"/>
</dbReference>
<sequence length="672" mass="77630">MGEDCLQANVFTSERCLKKNDCPALVYLFPSDFYFGSSVMIEARRIAKDWASEDLVVVTFNHRLGLFGLLNLGTETSTDASNDAALLDQVEALKWTQKHLSKFGGDTRHVTLMSVGSGAANADLLALTSKTKGLFQQLVLIDGAAGLYNNTDRETNEKSSKNIAVKVGCATLASWGKKDKADTTLKCLREHRAGNLLDIQRQLEDYLERVPFDGPPVNPNGVLTKKIFELQEIRRSLPILLGSTGRLQSNRKERKSSKDEEANYCAQAANFKNLYLSRKLIKACKKNYKDQEEAYDEVTVNLPLLETSRRNTEQGGKTYLFETKSEFDENLHLTSKDENEKLKSMILRFIRTGDPSDENDKTQWEPFNVENGNYLKLKGTDAENTKGYHKEADEFWNDKSFETMPEKEDEEKEKKREDEEKDKDEEKEKEKEREKEAEEEKKKREEKEREEERKSGGDEKWKVRNMTKEEVVEFVDDMQKEIKHLRDRLKSDEEGFSGWKTEVDKTLKKLNEQMHHLKEHKPKSSTTWRQKERTPRKHREPHFTGKDDEGKSGRWKVNRGKWIEVKGKERDHVLRQVEEIERELEDIFDEFGIETQGFGRDYGVRNANPTLLPGGNGSVPTVPSVVVYRDAGWNLWFWIVFSLFVILLIVLMVTCFFLVTNKQKKGEYSQIS</sequence>
<accession>A0A4V6A2V8</accession>
<dbReference type="InterPro" id="IPR002018">
    <property type="entry name" value="CarbesteraseB"/>
</dbReference>
<evidence type="ECO:0000313" key="5">
    <source>
        <dbReference type="Proteomes" id="UP000298663"/>
    </source>
</evidence>
<feature type="region of interest" description="Disordered" evidence="1">
    <location>
        <begin position="396"/>
        <end position="465"/>
    </location>
</feature>
<keyword evidence="5" id="KW-1185">Reference proteome</keyword>
<feature type="domain" description="Carboxylesterase type B" evidence="3">
    <location>
        <begin position="2"/>
        <end position="324"/>
    </location>
</feature>
<reference evidence="4 5" key="2">
    <citation type="journal article" date="2019" name="G3 (Bethesda)">
        <title>Hybrid Assembly of the Genome of the Entomopathogenic Nematode Steinernema carpocapsae Identifies the X-Chromosome.</title>
        <authorList>
            <person name="Serra L."/>
            <person name="Macchietto M."/>
            <person name="Macias-Munoz A."/>
            <person name="McGill C.J."/>
            <person name="Rodriguez I.M."/>
            <person name="Rodriguez B."/>
            <person name="Murad R."/>
            <person name="Mortazavi A."/>
        </authorList>
    </citation>
    <scope>NUCLEOTIDE SEQUENCE [LARGE SCALE GENOMIC DNA]</scope>
    <source>
        <strain evidence="4 5">ALL</strain>
    </source>
</reference>
<proteinExistence type="predicted"/>
<comment type="caution">
    <text evidence="4">The sequence shown here is derived from an EMBL/GenBank/DDBJ whole genome shotgun (WGS) entry which is preliminary data.</text>
</comment>
<evidence type="ECO:0000259" key="3">
    <source>
        <dbReference type="Pfam" id="PF00135"/>
    </source>
</evidence>
<keyword evidence="2" id="KW-0472">Membrane</keyword>
<feature type="transmembrane region" description="Helical" evidence="2">
    <location>
        <begin position="635"/>
        <end position="659"/>
    </location>
</feature>
<dbReference type="OrthoDB" id="19653at2759"/>
<gene>
    <name evidence="4" type="ORF">L596_014813</name>
</gene>
<dbReference type="STRING" id="34508.A0A4V6A2V8"/>
<feature type="compositionally biased region" description="Basic and acidic residues" evidence="1">
    <location>
        <begin position="541"/>
        <end position="552"/>
    </location>
</feature>
<evidence type="ECO:0000256" key="2">
    <source>
        <dbReference type="SAM" id="Phobius"/>
    </source>
</evidence>
<dbReference type="SUPFAM" id="SSF53474">
    <property type="entry name" value="alpha/beta-Hydrolases"/>
    <property type="match status" value="1"/>
</dbReference>
<name>A0A4V6A2V8_STECR</name>
<evidence type="ECO:0000256" key="1">
    <source>
        <dbReference type="SAM" id="MobiDB-lite"/>
    </source>
</evidence>
<dbReference type="PANTHER" id="PTHR45580">
    <property type="entry name" value="PROTEIN CBG05369"/>
    <property type="match status" value="1"/>
</dbReference>
<dbReference type="InterPro" id="IPR029058">
    <property type="entry name" value="AB_hydrolase_fold"/>
</dbReference>
<evidence type="ECO:0000313" key="4">
    <source>
        <dbReference type="EMBL" id="TKR80805.1"/>
    </source>
</evidence>
<dbReference type="Gene3D" id="3.40.50.1820">
    <property type="entry name" value="alpha/beta hydrolase"/>
    <property type="match status" value="1"/>
</dbReference>
<reference evidence="4 5" key="1">
    <citation type="journal article" date="2015" name="Genome Biol.">
        <title>Comparative genomics of Steinernema reveals deeply conserved gene regulatory networks.</title>
        <authorList>
            <person name="Dillman A.R."/>
            <person name="Macchietto M."/>
            <person name="Porter C.F."/>
            <person name="Rogers A."/>
            <person name="Williams B."/>
            <person name="Antoshechkin I."/>
            <person name="Lee M.M."/>
            <person name="Goodwin Z."/>
            <person name="Lu X."/>
            <person name="Lewis E.E."/>
            <person name="Goodrich-Blair H."/>
            <person name="Stock S.P."/>
            <person name="Adams B.J."/>
            <person name="Sternberg P.W."/>
            <person name="Mortazavi A."/>
        </authorList>
    </citation>
    <scope>NUCLEOTIDE SEQUENCE [LARGE SCALE GENOMIC DNA]</scope>
    <source>
        <strain evidence="4 5">ALL</strain>
    </source>
</reference>
<dbReference type="AlphaFoldDB" id="A0A4V6A2V8"/>
<keyword evidence="2" id="KW-1133">Transmembrane helix</keyword>